<evidence type="ECO:0000313" key="2">
    <source>
        <dbReference type="Proteomes" id="UP000320390"/>
    </source>
</evidence>
<evidence type="ECO:0008006" key="3">
    <source>
        <dbReference type="Google" id="ProtNLM"/>
    </source>
</evidence>
<organism evidence="1 2">
    <name type="scientific">Saltatorellus ferox</name>
    <dbReference type="NCBI Taxonomy" id="2528018"/>
    <lineage>
        <taxon>Bacteria</taxon>
        <taxon>Pseudomonadati</taxon>
        <taxon>Planctomycetota</taxon>
        <taxon>Planctomycetia</taxon>
        <taxon>Planctomycetia incertae sedis</taxon>
        <taxon>Saltatorellus</taxon>
    </lineage>
</organism>
<keyword evidence="2" id="KW-1185">Reference proteome</keyword>
<reference evidence="1 2" key="1">
    <citation type="submission" date="2019-02" db="EMBL/GenBank/DDBJ databases">
        <title>Deep-cultivation of Planctomycetes and their phenomic and genomic characterization uncovers novel biology.</title>
        <authorList>
            <person name="Wiegand S."/>
            <person name="Jogler M."/>
            <person name="Boedeker C."/>
            <person name="Pinto D."/>
            <person name="Vollmers J."/>
            <person name="Rivas-Marin E."/>
            <person name="Kohn T."/>
            <person name="Peeters S.H."/>
            <person name="Heuer A."/>
            <person name="Rast P."/>
            <person name="Oberbeckmann S."/>
            <person name="Bunk B."/>
            <person name="Jeske O."/>
            <person name="Meyerdierks A."/>
            <person name="Storesund J.E."/>
            <person name="Kallscheuer N."/>
            <person name="Luecker S."/>
            <person name="Lage O.M."/>
            <person name="Pohl T."/>
            <person name="Merkel B.J."/>
            <person name="Hornburger P."/>
            <person name="Mueller R.-W."/>
            <person name="Bruemmer F."/>
            <person name="Labrenz M."/>
            <person name="Spormann A.M."/>
            <person name="Op den Camp H."/>
            <person name="Overmann J."/>
            <person name="Amann R."/>
            <person name="Jetten M.S.M."/>
            <person name="Mascher T."/>
            <person name="Medema M.H."/>
            <person name="Devos D.P."/>
            <person name="Kaster A.-K."/>
            <person name="Ovreas L."/>
            <person name="Rohde M."/>
            <person name="Galperin M.Y."/>
            <person name="Jogler C."/>
        </authorList>
    </citation>
    <scope>NUCLEOTIDE SEQUENCE [LARGE SCALE GENOMIC DNA]</scope>
    <source>
        <strain evidence="1 2">Poly30</strain>
    </source>
</reference>
<dbReference type="OrthoDB" id="9921095at2"/>
<name>A0A518EN44_9BACT</name>
<dbReference type="RefSeq" id="WP_145194911.1">
    <property type="nucleotide sequence ID" value="NZ_CP036434.1"/>
</dbReference>
<evidence type="ECO:0000313" key="1">
    <source>
        <dbReference type="EMBL" id="QDV05510.1"/>
    </source>
</evidence>
<proteinExistence type="predicted"/>
<sequence length="257" mass="28052">MPSAIKTAGEYGDDLVVLFVEVQGATPEKAEKFAWDRKWMGTSAMWTTERPFNTGSKGIPNYALISASGELLMKGNPMSDHSKIMKAIDEEIGKAKKGPDDAPKSLKSAYKAFAKGDFAKAIAEAQKVADSGDEDAAAGADLVKTFQKDLEAKFKRVDWMLENAYLLEAEEQFEALEKGVKGLADFDERVAKLTETFGADDMKDQLKAAKSYAKIEATLAEDGLDEKALKKLEKFLEKNADAKIVARGQKLLKLGGK</sequence>
<protein>
    <recommendedName>
        <fullName evidence="3">Thioredoxin domain-containing protein</fullName>
    </recommendedName>
</protein>
<gene>
    <name evidence="1" type="ORF">Poly30_10080</name>
</gene>
<dbReference type="EMBL" id="CP036434">
    <property type="protein sequence ID" value="QDV05510.1"/>
    <property type="molecule type" value="Genomic_DNA"/>
</dbReference>
<accession>A0A518EN44</accession>
<dbReference type="Proteomes" id="UP000320390">
    <property type="component" value="Chromosome"/>
</dbReference>
<dbReference type="AlphaFoldDB" id="A0A518EN44"/>